<keyword evidence="3" id="KW-1185">Reference proteome</keyword>
<evidence type="ECO:0000313" key="2">
    <source>
        <dbReference type="EMBL" id="TWW73886.1"/>
    </source>
</evidence>
<dbReference type="EMBL" id="RHFK02000007">
    <property type="protein sequence ID" value="TWW73886.1"/>
    <property type="molecule type" value="Genomic_DNA"/>
</dbReference>
<proteinExistence type="predicted"/>
<accession>A0A5C6P4B3</accession>
<name>A0A5C6P4B3_9TELE</name>
<gene>
    <name evidence="2" type="ORF">D4764_15G0012820</name>
</gene>
<evidence type="ECO:0000256" key="1">
    <source>
        <dbReference type="SAM" id="MobiDB-lite"/>
    </source>
</evidence>
<feature type="compositionally biased region" description="Basic and acidic residues" evidence="1">
    <location>
        <begin position="1"/>
        <end position="14"/>
    </location>
</feature>
<feature type="region of interest" description="Disordered" evidence="1">
    <location>
        <begin position="1"/>
        <end position="66"/>
    </location>
</feature>
<comment type="caution">
    <text evidence="2">The sequence shown here is derived from an EMBL/GenBank/DDBJ whole genome shotgun (WGS) entry which is preliminary data.</text>
</comment>
<feature type="compositionally biased region" description="Gly residues" evidence="1">
    <location>
        <begin position="19"/>
        <end position="28"/>
    </location>
</feature>
<organism evidence="2 3">
    <name type="scientific">Takifugu flavidus</name>
    <name type="common">sansaifugu</name>
    <dbReference type="NCBI Taxonomy" id="433684"/>
    <lineage>
        <taxon>Eukaryota</taxon>
        <taxon>Metazoa</taxon>
        <taxon>Chordata</taxon>
        <taxon>Craniata</taxon>
        <taxon>Vertebrata</taxon>
        <taxon>Euteleostomi</taxon>
        <taxon>Actinopterygii</taxon>
        <taxon>Neopterygii</taxon>
        <taxon>Teleostei</taxon>
        <taxon>Neoteleostei</taxon>
        <taxon>Acanthomorphata</taxon>
        <taxon>Eupercaria</taxon>
        <taxon>Tetraodontiformes</taxon>
        <taxon>Tetradontoidea</taxon>
        <taxon>Tetraodontidae</taxon>
        <taxon>Takifugu</taxon>
    </lineage>
</organism>
<reference evidence="2 3" key="1">
    <citation type="submission" date="2019-04" db="EMBL/GenBank/DDBJ databases">
        <title>Chromosome genome assembly for Takifugu flavidus.</title>
        <authorList>
            <person name="Xiao S."/>
        </authorList>
    </citation>
    <scope>NUCLEOTIDE SEQUENCE [LARGE SCALE GENOMIC DNA]</scope>
    <source>
        <strain evidence="2">HTHZ2018</strain>
        <tissue evidence="2">Muscle</tissue>
    </source>
</reference>
<dbReference type="AlphaFoldDB" id="A0A5C6P4B3"/>
<sequence>MEERRREEASERGGRRAGKGGGSRGDGPGWEDYPVPGLAAAAAPKETSVLGVPSGRSRRHRRVQLSCDERVSEQQCKHTERLAGKSQNKLWLCPSRSPSTHDWQTRGPLRNEARAKNGHQALGKCVAEAFRGY</sequence>
<dbReference type="Proteomes" id="UP000324091">
    <property type="component" value="Chromosome 15"/>
</dbReference>
<evidence type="ECO:0000313" key="3">
    <source>
        <dbReference type="Proteomes" id="UP000324091"/>
    </source>
</evidence>
<protein>
    <submittedName>
        <fullName evidence="2">Uncharacterized protein</fullName>
    </submittedName>
</protein>